<dbReference type="PANTHER" id="PTHR43628">
    <property type="entry name" value="ACTIVATOR OF C KINASE PROTEIN 1-RELATED"/>
    <property type="match status" value="1"/>
</dbReference>
<dbReference type="InterPro" id="IPR006597">
    <property type="entry name" value="Sel1-like"/>
</dbReference>
<gene>
    <name evidence="1" type="ORF">HX871_03565</name>
</gene>
<accession>A0ABX2QRD6</accession>
<dbReference type="Pfam" id="PF08238">
    <property type="entry name" value="Sel1"/>
    <property type="match status" value="5"/>
</dbReference>
<evidence type="ECO:0000313" key="1">
    <source>
        <dbReference type="EMBL" id="NWD93484.1"/>
    </source>
</evidence>
<sequence length="249" mass="27110">MGFLLRREEVLNVEQLQSMLDDSPVRAAQAILVAAKEGVVDAQALLGQILLEGRGIARDEALALRWFQIAAKGGHLMARNMTGRCLEHGWGCAADEAAAAREYRLAAEAGLDWAQYNYANLLATGRGIAEDQQQALSLYRQAAEQGHAKSMNLLGRYLEDGQCCPRDLGAAVEWYRCSAEAGDFRGQFSYAAVLADRGQIEAALEWLRKALAGGNLKFLRTAHQALSAANDPQIRAMAEAYRERAGSLS</sequence>
<dbReference type="Gene3D" id="1.25.40.10">
    <property type="entry name" value="Tetratricopeptide repeat domain"/>
    <property type="match status" value="1"/>
</dbReference>
<dbReference type="InterPro" id="IPR052945">
    <property type="entry name" value="Mitotic_Regulator"/>
</dbReference>
<reference evidence="1 2" key="1">
    <citation type="submission" date="2020-04" db="EMBL/GenBank/DDBJ databases">
        <title>Molecular characterization of pseudomonads from Agaricus bisporus reveal novel blotch 2 pathogens in Western Europe.</title>
        <authorList>
            <person name="Taparia T."/>
            <person name="Krijger M."/>
            <person name="Haynes E."/>
            <person name="Elpinstone J.G."/>
            <person name="Noble R."/>
            <person name="Van Der Wolf J."/>
        </authorList>
    </citation>
    <scope>NUCLEOTIDE SEQUENCE [LARGE SCALE GENOMIC DNA]</scope>
    <source>
        <strain evidence="1 2">P7774</strain>
    </source>
</reference>
<proteinExistence type="predicted"/>
<keyword evidence="2" id="KW-1185">Reference proteome</keyword>
<dbReference type="SUPFAM" id="SSF81901">
    <property type="entry name" value="HCP-like"/>
    <property type="match status" value="1"/>
</dbReference>
<protein>
    <submittedName>
        <fullName evidence="1">Sel1 repeat family protein</fullName>
    </submittedName>
</protein>
<evidence type="ECO:0000313" key="2">
    <source>
        <dbReference type="Proteomes" id="UP000572863"/>
    </source>
</evidence>
<dbReference type="PANTHER" id="PTHR43628:SF1">
    <property type="entry name" value="CHITIN SYNTHASE REGULATORY FACTOR 2-RELATED"/>
    <property type="match status" value="1"/>
</dbReference>
<comment type="caution">
    <text evidence="1">The sequence shown here is derived from an EMBL/GenBank/DDBJ whole genome shotgun (WGS) entry which is preliminary data.</text>
</comment>
<dbReference type="RefSeq" id="WP_016976257.1">
    <property type="nucleotide sequence ID" value="NZ_JACAQM010000002.1"/>
</dbReference>
<dbReference type="InterPro" id="IPR011990">
    <property type="entry name" value="TPR-like_helical_dom_sf"/>
</dbReference>
<organism evidence="1 2">
    <name type="scientific">Pseudomonas reactans</name>
    <dbReference type="NCBI Taxonomy" id="117680"/>
    <lineage>
        <taxon>Bacteria</taxon>
        <taxon>Pseudomonadati</taxon>
        <taxon>Pseudomonadota</taxon>
        <taxon>Gammaproteobacteria</taxon>
        <taxon>Pseudomonadales</taxon>
        <taxon>Pseudomonadaceae</taxon>
        <taxon>Pseudomonas</taxon>
    </lineage>
</organism>
<dbReference type="SMART" id="SM00671">
    <property type="entry name" value="SEL1"/>
    <property type="match status" value="5"/>
</dbReference>
<dbReference type="Proteomes" id="UP000572863">
    <property type="component" value="Unassembled WGS sequence"/>
</dbReference>
<name>A0ABX2QRD6_9PSED</name>
<dbReference type="EMBL" id="JACARY010000005">
    <property type="protein sequence ID" value="NWD93484.1"/>
    <property type="molecule type" value="Genomic_DNA"/>
</dbReference>